<evidence type="ECO:0000313" key="6">
    <source>
        <dbReference type="EMBL" id="EIE99490.1"/>
    </source>
</evidence>
<evidence type="ECO:0000256" key="2">
    <source>
        <dbReference type="ARBA" id="ARBA00022729"/>
    </source>
</evidence>
<evidence type="ECO:0000259" key="5">
    <source>
        <dbReference type="Pfam" id="PF13458"/>
    </source>
</evidence>
<dbReference type="SUPFAM" id="SSF53822">
    <property type="entry name" value="Periplasmic binding protein-like I"/>
    <property type="match status" value="1"/>
</dbReference>
<dbReference type="PANTHER" id="PTHR47235:SF1">
    <property type="entry name" value="BLR6548 PROTEIN"/>
    <property type="match status" value="1"/>
</dbReference>
<reference evidence="7" key="2">
    <citation type="submission" date="2012-01" db="EMBL/GenBank/DDBJ databases">
        <title>Noncontiguous Finished sequence of chromosome of Saccharomonospora glauca K62.</title>
        <authorList>
            <consortium name="US DOE Joint Genome Institute"/>
            <person name="Lucas S."/>
            <person name="Han J."/>
            <person name="Lapidus A."/>
            <person name="Cheng J.-F."/>
            <person name="Goodwin L."/>
            <person name="Pitluck S."/>
            <person name="Peters L."/>
            <person name="Mikhailova N."/>
            <person name="Held B."/>
            <person name="Detter J.C."/>
            <person name="Han C."/>
            <person name="Tapia R."/>
            <person name="Land M."/>
            <person name="Hauser L."/>
            <person name="Kyrpides N."/>
            <person name="Ivanova N."/>
            <person name="Pagani I."/>
            <person name="Brambilla E.-M."/>
            <person name="Klenk H.-P."/>
            <person name="Woyke T."/>
        </authorList>
    </citation>
    <scope>NUCLEOTIDE SEQUENCE [LARGE SCALE GENOMIC DNA]</scope>
    <source>
        <strain evidence="7">K62</strain>
    </source>
</reference>
<dbReference type="STRING" id="928724.SacglDRAFT_02598"/>
<feature type="domain" description="Leucine-binding protein" evidence="5">
    <location>
        <begin position="45"/>
        <end position="400"/>
    </location>
</feature>
<dbReference type="InterPro" id="IPR028081">
    <property type="entry name" value="Leu-bd"/>
</dbReference>
<dbReference type="Pfam" id="PF13458">
    <property type="entry name" value="Peripla_BP_6"/>
    <property type="match status" value="1"/>
</dbReference>
<dbReference type="PROSITE" id="PS51257">
    <property type="entry name" value="PROKAR_LIPOPROTEIN"/>
    <property type="match status" value="1"/>
</dbReference>
<feature type="signal peptide" evidence="4">
    <location>
        <begin position="1"/>
        <end position="24"/>
    </location>
</feature>
<dbReference type="EMBL" id="CM001484">
    <property type="protein sequence ID" value="EIE99490.1"/>
    <property type="molecule type" value="Genomic_DNA"/>
</dbReference>
<evidence type="ECO:0000256" key="1">
    <source>
        <dbReference type="ARBA" id="ARBA00010062"/>
    </source>
</evidence>
<dbReference type="Proteomes" id="UP000005087">
    <property type="component" value="Chromosome"/>
</dbReference>
<dbReference type="RefSeq" id="WP_005465111.1">
    <property type="nucleotide sequence ID" value="NZ_CM001484.1"/>
</dbReference>
<dbReference type="Gene3D" id="3.40.50.2300">
    <property type="match status" value="2"/>
</dbReference>
<dbReference type="PANTHER" id="PTHR47235">
    <property type="entry name" value="BLR6548 PROTEIN"/>
    <property type="match status" value="1"/>
</dbReference>
<feature type="chain" id="PRO_5039153643" evidence="4">
    <location>
        <begin position="25"/>
        <end position="439"/>
    </location>
</feature>
<proteinExistence type="inferred from homology"/>
<reference evidence="6 7" key="1">
    <citation type="submission" date="2011-09" db="EMBL/GenBank/DDBJ databases">
        <authorList>
            <consortium name="US DOE Joint Genome Institute (JGI-PGF)"/>
            <person name="Lucas S."/>
            <person name="Han J."/>
            <person name="Lapidus A."/>
            <person name="Cheng J.-F."/>
            <person name="Goodwin L."/>
            <person name="Pitluck S."/>
            <person name="Peters L."/>
            <person name="Land M.L."/>
            <person name="Hauser L."/>
            <person name="Brambilla E."/>
            <person name="Klenk H.-P."/>
            <person name="Woyke T.J."/>
        </authorList>
    </citation>
    <scope>NUCLEOTIDE SEQUENCE [LARGE SCALE GENOMIC DNA]</scope>
    <source>
        <strain evidence="6 7">K62</strain>
    </source>
</reference>
<protein>
    <submittedName>
        <fullName evidence="6">ABC-type branched-chain amino acid transport system, periplasmic component</fullName>
    </submittedName>
</protein>
<sequence length="439" mass="46919">MRATSRPRVALVGLAAALVLSACGAGGRQDAEAGGSQPGVTAEAVRIGAHFPLTGVAAPGYSEIPTGAKAYFDFVNAHGGVHGRIIEYLYKDDAYNPTNTSQVTSELVLNDEIFAMVGGLGTPTHSAVLDFLRDNEVPDLFVSSGSLLWDQPDRYPGTFGWQSDYEIEGKILGKYLAEHYPDAKVGLLLQDDDFGEDGEKGVRAYVDSQIVTTQRYAPTAGDITPQISALKDAGAEIVVGFTVPSFTALSQLSAQRLDYRPQWVYSNVGSDSQLVGSLLARFSEGKVEDASSLEGALTTEYLAGVEDTDDPWVRLWQRVWDEHGDGGELTNYRIYGMAQAYTFVQVLQAAGPEPTREGLVRALETVGGDLTGPTFAPFRYSEDSHAGVSGVRVVEIVEDGTEALTPVLLTDNGDAPITESDSEHAPPPEDGVPDVEPVN</sequence>
<accession>I1D3G6</accession>
<dbReference type="CDD" id="cd06343">
    <property type="entry name" value="PBP1_ABC_ligand_binding-like"/>
    <property type="match status" value="1"/>
</dbReference>
<evidence type="ECO:0000256" key="4">
    <source>
        <dbReference type="SAM" id="SignalP"/>
    </source>
</evidence>
<dbReference type="eggNOG" id="COG0683">
    <property type="taxonomic scope" value="Bacteria"/>
</dbReference>
<gene>
    <name evidence="6" type="ORF">SacglDRAFT_02598</name>
</gene>
<evidence type="ECO:0000256" key="3">
    <source>
        <dbReference type="SAM" id="MobiDB-lite"/>
    </source>
</evidence>
<dbReference type="AlphaFoldDB" id="I1D3G6"/>
<name>I1D3G6_9PSEU</name>
<evidence type="ECO:0000313" key="7">
    <source>
        <dbReference type="Proteomes" id="UP000005087"/>
    </source>
</evidence>
<keyword evidence="2 4" id="KW-0732">Signal</keyword>
<dbReference type="HOGENOM" id="CLU_027128_7_0_11"/>
<dbReference type="OrthoDB" id="26870at2"/>
<keyword evidence="7" id="KW-1185">Reference proteome</keyword>
<feature type="region of interest" description="Disordered" evidence="3">
    <location>
        <begin position="411"/>
        <end position="439"/>
    </location>
</feature>
<comment type="similarity">
    <text evidence="1">Belongs to the leucine-binding protein family.</text>
</comment>
<dbReference type="InterPro" id="IPR028082">
    <property type="entry name" value="Peripla_BP_I"/>
</dbReference>
<organism evidence="6 7">
    <name type="scientific">Saccharomonospora glauca K62</name>
    <dbReference type="NCBI Taxonomy" id="928724"/>
    <lineage>
        <taxon>Bacteria</taxon>
        <taxon>Bacillati</taxon>
        <taxon>Actinomycetota</taxon>
        <taxon>Actinomycetes</taxon>
        <taxon>Pseudonocardiales</taxon>
        <taxon>Pseudonocardiaceae</taxon>
        <taxon>Saccharomonospora</taxon>
    </lineage>
</organism>